<evidence type="ECO:0000313" key="4">
    <source>
        <dbReference type="Proteomes" id="UP001374579"/>
    </source>
</evidence>
<evidence type="ECO:0000313" key="3">
    <source>
        <dbReference type="EMBL" id="KAK7099001.1"/>
    </source>
</evidence>
<feature type="compositionally biased region" description="Basic and acidic residues" evidence="1">
    <location>
        <begin position="266"/>
        <end position="294"/>
    </location>
</feature>
<evidence type="ECO:0000256" key="1">
    <source>
        <dbReference type="SAM" id="MobiDB-lite"/>
    </source>
</evidence>
<proteinExistence type="predicted"/>
<feature type="compositionally biased region" description="Basic and acidic residues" evidence="1">
    <location>
        <begin position="94"/>
        <end position="107"/>
    </location>
</feature>
<dbReference type="AlphaFoldDB" id="A0AAN9G8A5"/>
<dbReference type="Proteomes" id="UP001374579">
    <property type="component" value="Unassembled WGS sequence"/>
</dbReference>
<sequence>MGNSEPLPPWGIAVIVIVAVLVIAALICLLTKRSKAHRSAAFASEKNKHTDHQDPVGIYRIHINDGFELREFPNDRDTEDQFSTFNVKHTRSSPKFDKIQRKGRQETSNEYDEPWPDLFGGPSRALSPTGISEGRKVSNGASHDGYETASISGQLPEQMYENVVTDGARMTEAEFYTTVARRFNSSTKVRSPTDRHRGYCTDSRAVGPYQEQHSLNLPTRSYKNPIFCDDAQPYAVTGILLPLFKDESLPNEYDVLGAKEASKNSRAVPEKHYDHAYSSEKEYSTIDREREQRGSDQQNVMATNIYAHLQTPKD</sequence>
<feature type="region of interest" description="Disordered" evidence="1">
    <location>
        <begin position="266"/>
        <end position="298"/>
    </location>
</feature>
<accession>A0AAN9G8A5</accession>
<comment type="caution">
    <text evidence="3">The sequence shown here is derived from an EMBL/GenBank/DDBJ whole genome shotgun (WGS) entry which is preliminary data.</text>
</comment>
<keyword evidence="2" id="KW-0812">Transmembrane</keyword>
<organism evidence="3 4">
    <name type="scientific">Littorina saxatilis</name>
    <dbReference type="NCBI Taxonomy" id="31220"/>
    <lineage>
        <taxon>Eukaryota</taxon>
        <taxon>Metazoa</taxon>
        <taxon>Spiralia</taxon>
        <taxon>Lophotrochozoa</taxon>
        <taxon>Mollusca</taxon>
        <taxon>Gastropoda</taxon>
        <taxon>Caenogastropoda</taxon>
        <taxon>Littorinimorpha</taxon>
        <taxon>Littorinoidea</taxon>
        <taxon>Littorinidae</taxon>
        <taxon>Littorina</taxon>
    </lineage>
</organism>
<reference evidence="3 4" key="1">
    <citation type="submission" date="2024-02" db="EMBL/GenBank/DDBJ databases">
        <title>Chromosome-scale genome assembly of the rough periwinkle Littorina saxatilis.</title>
        <authorList>
            <person name="De Jode A."/>
            <person name="Faria R."/>
            <person name="Formenti G."/>
            <person name="Sims Y."/>
            <person name="Smith T.P."/>
            <person name="Tracey A."/>
            <person name="Wood J.M.D."/>
            <person name="Zagrodzka Z.B."/>
            <person name="Johannesson K."/>
            <person name="Butlin R.K."/>
            <person name="Leder E.H."/>
        </authorList>
    </citation>
    <scope>NUCLEOTIDE SEQUENCE [LARGE SCALE GENOMIC DNA]</scope>
    <source>
        <strain evidence="3">Snail1</strain>
        <tissue evidence="3">Muscle</tissue>
    </source>
</reference>
<feature type="region of interest" description="Disordered" evidence="1">
    <location>
        <begin position="87"/>
        <end position="142"/>
    </location>
</feature>
<keyword evidence="4" id="KW-1185">Reference proteome</keyword>
<feature type="transmembrane region" description="Helical" evidence="2">
    <location>
        <begin position="12"/>
        <end position="30"/>
    </location>
</feature>
<protein>
    <submittedName>
        <fullName evidence="3">Uncharacterized protein</fullName>
    </submittedName>
</protein>
<gene>
    <name evidence="3" type="ORF">V1264_003206</name>
</gene>
<keyword evidence="2" id="KW-1133">Transmembrane helix</keyword>
<evidence type="ECO:0000256" key="2">
    <source>
        <dbReference type="SAM" id="Phobius"/>
    </source>
</evidence>
<keyword evidence="2" id="KW-0472">Membrane</keyword>
<dbReference type="EMBL" id="JBAMIC010000012">
    <property type="protein sequence ID" value="KAK7099001.1"/>
    <property type="molecule type" value="Genomic_DNA"/>
</dbReference>
<name>A0AAN9G8A5_9CAEN</name>